<accession>A0A2T3AP10</accession>
<dbReference type="GO" id="GO:0022857">
    <property type="term" value="F:transmembrane transporter activity"/>
    <property type="evidence" value="ECO:0007669"/>
    <property type="project" value="InterPro"/>
</dbReference>
<dbReference type="Proteomes" id="UP000241818">
    <property type="component" value="Unassembled WGS sequence"/>
</dbReference>
<feature type="transmembrane region" description="Helical" evidence="7">
    <location>
        <begin position="428"/>
        <end position="445"/>
    </location>
</feature>
<feature type="transmembrane region" description="Helical" evidence="7">
    <location>
        <begin position="54"/>
        <end position="75"/>
    </location>
</feature>
<dbReference type="PIRSF" id="PIRSF006060">
    <property type="entry name" value="AA_transporter"/>
    <property type="match status" value="1"/>
</dbReference>
<evidence type="ECO:0000313" key="9">
    <source>
        <dbReference type="Proteomes" id="UP000241818"/>
    </source>
</evidence>
<feature type="transmembrane region" description="Helical" evidence="7">
    <location>
        <begin position="130"/>
        <end position="149"/>
    </location>
</feature>
<dbReference type="Pfam" id="PF13520">
    <property type="entry name" value="AA_permease_2"/>
    <property type="match status" value="1"/>
</dbReference>
<evidence type="ECO:0000256" key="6">
    <source>
        <dbReference type="SAM" id="MobiDB-lite"/>
    </source>
</evidence>
<feature type="transmembrane region" description="Helical" evidence="7">
    <location>
        <begin position="495"/>
        <end position="515"/>
    </location>
</feature>
<dbReference type="PANTHER" id="PTHR45649:SF13">
    <property type="entry name" value="THIAMINE TRANSPORTER THI9"/>
    <property type="match status" value="1"/>
</dbReference>
<keyword evidence="4 7" id="KW-1133">Transmembrane helix</keyword>
<protein>
    <recommendedName>
        <fullName evidence="10">Amino acid permease/ SLC12A domain-containing protein</fullName>
    </recommendedName>
</protein>
<evidence type="ECO:0000256" key="1">
    <source>
        <dbReference type="ARBA" id="ARBA00004141"/>
    </source>
</evidence>
<evidence type="ECO:0000256" key="2">
    <source>
        <dbReference type="ARBA" id="ARBA00022448"/>
    </source>
</evidence>
<dbReference type="GO" id="GO:0016020">
    <property type="term" value="C:membrane"/>
    <property type="evidence" value="ECO:0007669"/>
    <property type="project" value="UniProtKB-SubCell"/>
</dbReference>
<dbReference type="EMBL" id="KZ679020">
    <property type="protein sequence ID" value="PSS06660.1"/>
    <property type="molecule type" value="Genomic_DNA"/>
</dbReference>
<evidence type="ECO:0000313" key="8">
    <source>
        <dbReference type="EMBL" id="PSS06660.1"/>
    </source>
</evidence>
<dbReference type="STRING" id="857342.A0A2T3AP10"/>
<keyword evidence="9" id="KW-1185">Reference proteome</keyword>
<evidence type="ECO:0008006" key="10">
    <source>
        <dbReference type="Google" id="ProtNLM"/>
    </source>
</evidence>
<feature type="transmembrane region" description="Helical" evidence="7">
    <location>
        <begin position="257"/>
        <end position="273"/>
    </location>
</feature>
<keyword evidence="2" id="KW-0813">Transport</keyword>
<dbReference type="OrthoDB" id="10054429at2759"/>
<dbReference type="AlphaFoldDB" id="A0A2T3AP10"/>
<dbReference type="InterPro" id="IPR002293">
    <property type="entry name" value="AA/rel_permease1"/>
</dbReference>
<evidence type="ECO:0000256" key="4">
    <source>
        <dbReference type="ARBA" id="ARBA00022989"/>
    </source>
</evidence>
<feature type="transmembrane region" description="Helical" evidence="7">
    <location>
        <begin position="294"/>
        <end position="315"/>
    </location>
</feature>
<keyword evidence="5 7" id="KW-0472">Membrane</keyword>
<sequence length="555" mass="59702">MAPDSSQDDPALPEKLGQDHAPQSVTSFDQDDIDLQKLGYKSVLTRGWGSFDNFACSFSALYCIGGIRVSFYIALSAGGPAAMWSSWVSGSILSIITAATLAEACSAYPAAGSIYYWAFRSWGAGKLGRFVSFMVAAWTLVAWTAFLAVDSFGVANYLVSEVVVFNPDTTFPYDTSDVKARAVAWAFSLLFLGVATSMNFLPPRSYAWVFRAGVIVIAIDILLNFIWLPIGVHNTYGFQSADFVFTSTYNGENTSPGLNWVLSWYLVASCLVGEDASGHVAEETLSAKKAAAKGVFWATVVSAICGFPIILVFLFCMPPIDTFYNTSAPQPFINMYALALGPHAHVVATIVSMIGAILNTSVSMVAVSRLVFAIARDAVFPFSDVLCRVSKSKQPHNAVIFIATIAALLLCTQLPSQVAFSSLTSTSAAGSIAAYGLLGFGRAFITRKTFKPSFFDLGRFGVIMAVVTFVWNGFAFAVLCSPQYSDSAIDQDAGLLNYAIVIMAGVTIIALGEWWRKSRGDWFHNLRDLDASSQEIGEAVLHTEKTGLPVTSSAA</sequence>
<reference evidence="8 9" key="1">
    <citation type="journal article" date="2018" name="New Phytol.">
        <title>Comparative genomics and transcriptomics depict ericoid mycorrhizal fungi as versatile saprotrophs and plant mutualists.</title>
        <authorList>
            <person name="Martino E."/>
            <person name="Morin E."/>
            <person name="Grelet G.A."/>
            <person name="Kuo A."/>
            <person name="Kohler A."/>
            <person name="Daghino S."/>
            <person name="Barry K.W."/>
            <person name="Cichocki N."/>
            <person name="Clum A."/>
            <person name="Dockter R.B."/>
            <person name="Hainaut M."/>
            <person name="Kuo R.C."/>
            <person name="LaButti K."/>
            <person name="Lindahl B.D."/>
            <person name="Lindquist E.A."/>
            <person name="Lipzen A."/>
            <person name="Khouja H.R."/>
            <person name="Magnuson J."/>
            <person name="Murat C."/>
            <person name="Ohm R.A."/>
            <person name="Singer S.W."/>
            <person name="Spatafora J.W."/>
            <person name="Wang M."/>
            <person name="Veneault-Fourrey C."/>
            <person name="Henrissat B."/>
            <person name="Grigoriev I.V."/>
            <person name="Martin F.M."/>
            <person name="Perotto S."/>
        </authorList>
    </citation>
    <scope>NUCLEOTIDE SEQUENCE [LARGE SCALE GENOMIC DNA]</scope>
    <source>
        <strain evidence="8 9">ATCC 22711</strain>
    </source>
</reference>
<evidence type="ECO:0000256" key="7">
    <source>
        <dbReference type="SAM" id="Phobius"/>
    </source>
</evidence>
<feature type="transmembrane region" description="Helical" evidence="7">
    <location>
        <begin position="95"/>
        <end position="118"/>
    </location>
</feature>
<feature type="region of interest" description="Disordered" evidence="6">
    <location>
        <begin position="1"/>
        <end position="24"/>
    </location>
</feature>
<keyword evidence="3 7" id="KW-0812">Transmembrane</keyword>
<gene>
    <name evidence="8" type="ORF">M430DRAFT_148477</name>
</gene>
<comment type="subcellular location">
    <subcellularLocation>
        <location evidence="1">Membrane</location>
        <topology evidence="1">Multi-pass membrane protein</topology>
    </subcellularLocation>
</comment>
<feature type="transmembrane region" description="Helical" evidence="7">
    <location>
        <begin position="457"/>
        <end position="479"/>
    </location>
</feature>
<dbReference type="RefSeq" id="XP_024716390.1">
    <property type="nucleotide sequence ID" value="XM_024863124.1"/>
</dbReference>
<proteinExistence type="predicted"/>
<feature type="transmembrane region" description="Helical" evidence="7">
    <location>
        <begin position="208"/>
        <end position="230"/>
    </location>
</feature>
<evidence type="ECO:0000256" key="3">
    <source>
        <dbReference type="ARBA" id="ARBA00022692"/>
    </source>
</evidence>
<feature type="transmembrane region" description="Helical" evidence="7">
    <location>
        <begin position="182"/>
        <end position="201"/>
    </location>
</feature>
<feature type="transmembrane region" description="Helical" evidence="7">
    <location>
        <begin position="335"/>
        <end position="358"/>
    </location>
</feature>
<dbReference type="Gene3D" id="1.20.1740.10">
    <property type="entry name" value="Amino acid/polyamine transporter I"/>
    <property type="match status" value="1"/>
</dbReference>
<dbReference type="PANTHER" id="PTHR45649">
    <property type="entry name" value="AMINO-ACID PERMEASE BAT1"/>
    <property type="match status" value="1"/>
</dbReference>
<evidence type="ECO:0000256" key="5">
    <source>
        <dbReference type="ARBA" id="ARBA00023136"/>
    </source>
</evidence>
<dbReference type="InParanoid" id="A0A2T3AP10"/>
<name>A0A2T3AP10_AMORE</name>
<organism evidence="8 9">
    <name type="scientific">Amorphotheca resinae ATCC 22711</name>
    <dbReference type="NCBI Taxonomy" id="857342"/>
    <lineage>
        <taxon>Eukaryota</taxon>
        <taxon>Fungi</taxon>
        <taxon>Dikarya</taxon>
        <taxon>Ascomycota</taxon>
        <taxon>Pezizomycotina</taxon>
        <taxon>Leotiomycetes</taxon>
        <taxon>Helotiales</taxon>
        <taxon>Amorphothecaceae</taxon>
        <taxon>Amorphotheca</taxon>
    </lineage>
</organism>
<dbReference type="GeneID" id="36571205"/>
<feature type="transmembrane region" description="Helical" evidence="7">
    <location>
        <begin position="398"/>
        <end position="416"/>
    </location>
</feature>